<feature type="compositionally biased region" description="Low complexity" evidence="1">
    <location>
        <begin position="189"/>
        <end position="202"/>
    </location>
</feature>
<evidence type="ECO:0000313" key="4">
    <source>
        <dbReference type="Proteomes" id="UP001358417"/>
    </source>
</evidence>
<keyword evidence="4" id="KW-1185">Reference proteome</keyword>
<feature type="compositionally biased region" description="Pro residues" evidence="1">
    <location>
        <begin position="377"/>
        <end position="391"/>
    </location>
</feature>
<evidence type="ECO:0000256" key="1">
    <source>
        <dbReference type="SAM" id="MobiDB-lite"/>
    </source>
</evidence>
<organism evidence="3 4">
    <name type="scientific">Exophiala bonariae</name>
    <dbReference type="NCBI Taxonomy" id="1690606"/>
    <lineage>
        <taxon>Eukaryota</taxon>
        <taxon>Fungi</taxon>
        <taxon>Dikarya</taxon>
        <taxon>Ascomycota</taxon>
        <taxon>Pezizomycotina</taxon>
        <taxon>Eurotiomycetes</taxon>
        <taxon>Chaetothyriomycetidae</taxon>
        <taxon>Chaetothyriales</taxon>
        <taxon>Herpotrichiellaceae</taxon>
        <taxon>Exophiala</taxon>
    </lineage>
</organism>
<dbReference type="Pfam" id="PF22669">
    <property type="entry name" value="Exo_endo_phos2"/>
    <property type="match status" value="1"/>
</dbReference>
<dbReference type="GeneID" id="89979548"/>
<dbReference type="RefSeq" id="XP_064699973.1">
    <property type="nucleotide sequence ID" value="XM_064854927.1"/>
</dbReference>
<dbReference type="SUPFAM" id="SSF50978">
    <property type="entry name" value="WD40 repeat-like"/>
    <property type="match status" value="1"/>
</dbReference>
<name>A0AAV9MRS8_9EURO</name>
<dbReference type="PANTHER" id="PTHR11200">
    <property type="entry name" value="INOSITOL 5-PHOSPHATASE"/>
    <property type="match status" value="1"/>
</dbReference>
<dbReference type="Gene3D" id="3.60.10.10">
    <property type="entry name" value="Endonuclease/exonuclease/phosphatase"/>
    <property type="match status" value="1"/>
</dbReference>
<dbReference type="GO" id="GO:0004439">
    <property type="term" value="F:phosphatidylinositol-4,5-bisphosphate 5-phosphatase activity"/>
    <property type="evidence" value="ECO:0007669"/>
    <property type="project" value="TreeGrafter"/>
</dbReference>
<gene>
    <name evidence="3" type="ORF">LTR84_011395</name>
</gene>
<feature type="compositionally biased region" description="Polar residues" evidence="1">
    <location>
        <begin position="486"/>
        <end position="496"/>
    </location>
</feature>
<feature type="compositionally biased region" description="Low complexity" evidence="1">
    <location>
        <begin position="245"/>
        <end position="264"/>
    </location>
</feature>
<dbReference type="Gene3D" id="2.130.10.10">
    <property type="entry name" value="YVTN repeat-like/Quinoprotein amine dehydrogenase"/>
    <property type="match status" value="2"/>
</dbReference>
<feature type="compositionally biased region" description="Polar residues" evidence="1">
    <location>
        <begin position="330"/>
        <end position="348"/>
    </location>
</feature>
<proteinExistence type="predicted"/>
<evidence type="ECO:0000313" key="3">
    <source>
        <dbReference type="EMBL" id="KAK5043588.1"/>
    </source>
</evidence>
<dbReference type="AlphaFoldDB" id="A0AAV9MRS8"/>
<dbReference type="PANTHER" id="PTHR11200:SF240">
    <property type="entry name" value="INOSITOL POLYPHOSPHATE 5-PHOSPHATASE C9G1.10C-RELATED"/>
    <property type="match status" value="1"/>
</dbReference>
<comment type="caution">
    <text evidence="3">The sequence shown here is derived from an EMBL/GenBank/DDBJ whole genome shotgun (WGS) entry which is preliminary data.</text>
</comment>
<dbReference type="Proteomes" id="UP001358417">
    <property type="component" value="Unassembled WGS sequence"/>
</dbReference>
<accession>A0AAV9MRS8</accession>
<dbReference type="SUPFAM" id="SSF56219">
    <property type="entry name" value="DNase I-like"/>
    <property type="match status" value="1"/>
</dbReference>
<dbReference type="InterPro" id="IPR036691">
    <property type="entry name" value="Endo/exonu/phosph_ase_sf"/>
</dbReference>
<dbReference type="InterPro" id="IPR036322">
    <property type="entry name" value="WD40_repeat_dom_sf"/>
</dbReference>
<dbReference type="GO" id="GO:0046856">
    <property type="term" value="P:phosphatidylinositol dephosphorylation"/>
    <property type="evidence" value="ECO:0007669"/>
    <property type="project" value="InterPro"/>
</dbReference>
<dbReference type="EMBL" id="JAVRRD010000056">
    <property type="protein sequence ID" value="KAK5043588.1"/>
    <property type="molecule type" value="Genomic_DNA"/>
</dbReference>
<feature type="compositionally biased region" description="Basic and acidic residues" evidence="1">
    <location>
        <begin position="132"/>
        <end position="156"/>
    </location>
</feature>
<feature type="compositionally biased region" description="Acidic residues" evidence="1">
    <location>
        <begin position="514"/>
        <end position="523"/>
    </location>
</feature>
<reference evidence="3 4" key="1">
    <citation type="submission" date="2023-08" db="EMBL/GenBank/DDBJ databases">
        <title>Black Yeasts Isolated from many extreme environments.</title>
        <authorList>
            <person name="Coleine C."/>
            <person name="Stajich J.E."/>
            <person name="Selbmann L."/>
        </authorList>
    </citation>
    <scope>NUCLEOTIDE SEQUENCE [LARGE SCALE GENOMIC DNA]</scope>
    <source>
        <strain evidence="3 4">CCFEE 5792</strain>
    </source>
</reference>
<sequence>MAQNMDKDTDAASFKPVSSLRSHFEGLKVTPSQSQSRLDDRGSIPSSPHVLRPVDISSPLPTLRASFDLPRPLSPWAGVTQSQHGGLRTPTKGTESPPKPGHKRPMSMLLHSSPQLTPAVKVESPRSPPRTFFDRSASRSPERVDDTPFAKVRELISQHSSRASSRPPTPRAPSGDRSDPSMVVERTTADATGAADATKPAAKLPPPINRADKPKIPTKPTAIPMPPHIGLNPDARRPSFDAKVSPFSTPPSSDESSPSRSPEPQALASILRSSDHPPGPIRTTSPLVMSPPANPAVDRPKDARFLGFASKPLGLESRDARTLGFGGSDTKPSSQSTILPARANTVSEKPTRDPRDMGLSPARATPRHVSESIRHAPSPPPAMSPQPPARALPPRDARMLGFGTLRGQEILPIDEEPRPGLPPRRMDPPPRPSNESKNTIRTVPPPPAAGPVDRSKKPIARASTTPLDTTFPPPPKRGSVDDVDSPKSTPARTHNFNGDHIQRPVASARTQMGDSDDAEDGLEEPSTIMSEYPDATNTNRRPPTRKRGVWEIATKSESRIAEVCGKYLCTTGYVTRVFDMSSGEQIMSLNHGETVKVTAVVFKPAIDLMGEGRRLWLGTNIGEIMEVDVETHSVITTNSSHNRREIVRIVRNQRDIWTLDDDGKWFVWKADETGVPSLKYSHISLKIPKGHSFSMAIDGRLWIATNKEIRVYQSGSDSNPAPLTKPLSQHGTGDITCGTHTPEGGGRAYFGHIDGRVTIYSTKDFSCVGNVKASDYKINSMTFVGGALWAAFKTGKIYVYDTISSPWKVKKDWSAHIGPATGVLLDSSSVWALQQLQVVTIGHDNFVRFWDASLEEDWIESEMQERDVEYCTFRELRAAVITWNVGASTPYDIRNDFIADAIHAEEPPEILAFGFQEVVDLEDRTVTAKSILGFGKKKDVKTEAHQSRVYREWRDYLIKMVSRYCKQYSYSELHTSSMIGLFQCVLVRQEERPNVRSLEGANVKLGLKGHYGNKGALVTRFVLDDSSICFINCHLAAGQTQTSHRNNDVASILEAEALSAQPDADERSSLYIGGGDGTQILDHEICILNGDLNYRIDAIPRDTVISMVKRGELSKLLERDQIMVSRRRVSGFRLGPFTELPITFAPTYKYDVGSDNYDSSEKKRAPAWCDRLLYRGAGRVKQLEYRRHEVHTSDHRPVSGVFKIRVKTVDPKRRAIVKAGCFERFELVRKQLAETISITYLVSVMGISEREARALITK</sequence>
<dbReference type="InterPro" id="IPR015943">
    <property type="entry name" value="WD40/YVTN_repeat-like_dom_sf"/>
</dbReference>
<feature type="compositionally biased region" description="Basic and acidic residues" evidence="1">
    <location>
        <begin position="1"/>
        <end position="10"/>
    </location>
</feature>
<feature type="domain" description="Inositol polyphosphate-related phosphatase" evidence="2">
    <location>
        <begin position="874"/>
        <end position="1210"/>
    </location>
</feature>
<feature type="region of interest" description="Disordered" evidence="1">
    <location>
        <begin position="1"/>
        <end position="546"/>
    </location>
</feature>
<dbReference type="InterPro" id="IPR046985">
    <property type="entry name" value="IP5"/>
</dbReference>
<dbReference type="InterPro" id="IPR000300">
    <property type="entry name" value="IPPc"/>
</dbReference>
<protein>
    <recommendedName>
        <fullName evidence="2">Inositol polyphosphate-related phosphatase domain-containing protein</fullName>
    </recommendedName>
</protein>
<evidence type="ECO:0000259" key="2">
    <source>
        <dbReference type="SMART" id="SM00128"/>
    </source>
</evidence>
<dbReference type="SMART" id="SM00128">
    <property type="entry name" value="IPPc"/>
    <property type="match status" value="1"/>
</dbReference>